<dbReference type="InterPro" id="IPR008775">
    <property type="entry name" value="Phytyl_CoA_dOase-like"/>
</dbReference>
<accession>A0AAE0KPK5</accession>
<dbReference type="PROSITE" id="PS50020">
    <property type="entry name" value="WW_DOMAIN_2"/>
    <property type="match status" value="1"/>
</dbReference>
<evidence type="ECO:0000313" key="4">
    <source>
        <dbReference type="Proteomes" id="UP001190700"/>
    </source>
</evidence>
<dbReference type="Pfam" id="PF05721">
    <property type="entry name" value="PhyH"/>
    <property type="match status" value="1"/>
</dbReference>
<dbReference type="Proteomes" id="UP001190700">
    <property type="component" value="Unassembled WGS sequence"/>
</dbReference>
<dbReference type="Gene3D" id="2.60.120.620">
    <property type="entry name" value="q2cbj1_9rhob like domain"/>
    <property type="match status" value="1"/>
</dbReference>
<dbReference type="InterPro" id="IPR029063">
    <property type="entry name" value="SAM-dependent_MTases_sf"/>
</dbReference>
<dbReference type="EMBL" id="LGRX02021965">
    <property type="protein sequence ID" value="KAK3256111.1"/>
    <property type="molecule type" value="Genomic_DNA"/>
</dbReference>
<feature type="compositionally biased region" description="Basic and acidic residues" evidence="1">
    <location>
        <begin position="399"/>
        <end position="408"/>
    </location>
</feature>
<comment type="caution">
    <text evidence="3">The sequence shown here is derived from an EMBL/GenBank/DDBJ whole genome shotgun (WGS) entry which is preliminary data.</text>
</comment>
<protein>
    <recommendedName>
        <fullName evidence="2">WW domain-containing protein</fullName>
    </recommendedName>
</protein>
<proteinExistence type="predicted"/>
<gene>
    <name evidence="3" type="ORF">CYMTET_34737</name>
</gene>
<evidence type="ECO:0000313" key="3">
    <source>
        <dbReference type="EMBL" id="KAK3256111.1"/>
    </source>
</evidence>
<dbReference type="SUPFAM" id="SSF53335">
    <property type="entry name" value="S-adenosyl-L-methionine-dependent methyltransferases"/>
    <property type="match status" value="1"/>
</dbReference>
<keyword evidence="4" id="KW-1185">Reference proteome</keyword>
<dbReference type="Gene3D" id="3.40.50.150">
    <property type="entry name" value="Vaccinia Virus protein VP39"/>
    <property type="match status" value="1"/>
</dbReference>
<feature type="region of interest" description="Disordered" evidence="1">
    <location>
        <begin position="526"/>
        <end position="568"/>
    </location>
</feature>
<dbReference type="AlphaFoldDB" id="A0AAE0KPK5"/>
<feature type="domain" description="WW" evidence="2">
    <location>
        <begin position="106"/>
        <end position="134"/>
    </location>
</feature>
<dbReference type="SUPFAM" id="SSF51197">
    <property type="entry name" value="Clavaminate synthase-like"/>
    <property type="match status" value="1"/>
</dbReference>
<feature type="compositionally biased region" description="Gly residues" evidence="1">
    <location>
        <begin position="388"/>
        <end position="398"/>
    </location>
</feature>
<name>A0AAE0KPK5_9CHLO</name>
<sequence>MDNMGAEADESQLESWVQQLSLPHPPSTRIAAAESMLRAMPSLNVHAIIQANAILPLLAMVQSVKRYGDFSPTPDNTADNLQMADAALLILAELSTEASVRLESAGWELKEDSSGQPSYFNYETSIMQRDPPKLAAEEGCWEAGVLLEMPTLIHPLSVANDGSAAWPVRVAHHVPRGSGGEAAVSVLDLAIPEGDGEEFSRQLVLGPWRGTNAPFEAEVATSDIHDCNLDSWQATTAIGMFLLSVAQASSTAPAASAARRPRVLLGGLRSGATAAFLARYAPQVRVHVVEPHGGVVQAAQQFFDLKCRKAGLAADATPLSVADLAGGEEDGVATVWSAWSFLERVEAAVFDAVLVDVADPVTGALPSFALSPSFFADLCRVSSPVDTGGEGRGGGGSERGGRCERRGAEPSAPELLAASDPAPSDAAWQQRPYVQVPAYQTGVVVGVMGAGALHALSPGDWEEMEAELEAARRTAPAPPLPFKLECALAGHHGAMWVSWIENEVDAVAPAPVPETRSAVQTGGLWDLFGDTEDVPDAQAEGSAKGPSSSAPPSLPMQPPQEEATGGSGELATAEYWAALSFRTLQVGGAAEAIAEEGPERATAEAAEVAAEVAHRAALQRHGYIMDSGDQAAFSIAERRDLARLVSGMCRLQEHGWPPIFIFMYDLTWKLVARLWRCAEALLESECVLEPSFAAFRLNAEKDSKGQRYVGNNFGLPHRDYSFADSVAPDGSLKLVSIWLPLNDVTLDNGCMYVVPHEFDPSSGNRHAFAPLPDEASWLLTNNATHLAFNFGIVSDLLLE</sequence>
<dbReference type="InterPro" id="IPR001202">
    <property type="entry name" value="WW_dom"/>
</dbReference>
<reference evidence="3 4" key="1">
    <citation type="journal article" date="2015" name="Genome Biol. Evol.">
        <title>Comparative Genomics of a Bacterivorous Green Alga Reveals Evolutionary Causalities and Consequences of Phago-Mixotrophic Mode of Nutrition.</title>
        <authorList>
            <person name="Burns J.A."/>
            <person name="Paasch A."/>
            <person name="Narechania A."/>
            <person name="Kim E."/>
        </authorList>
    </citation>
    <scope>NUCLEOTIDE SEQUENCE [LARGE SCALE GENOMIC DNA]</scope>
    <source>
        <strain evidence="3 4">PLY_AMNH</strain>
    </source>
</reference>
<feature type="region of interest" description="Disordered" evidence="1">
    <location>
        <begin position="386"/>
        <end position="422"/>
    </location>
</feature>
<organism evidence="3 4">
    <name type="scientific">Cymbomonas tetramitiformis</name>
    <dbReference type="NCBI Taxonomy" id="36881"/>
    <lineage>
        <taxon>Eukaryota</taxon>
        <taxon>Viridiplantae</taxon>
        <taxon>Chlorophyta</taxon>
        <taxon>Pyramimonadophyceae</taxon>
        <taxon>Pyramimonadales</taxon>
        <taxon>Pyramimonadaceae</taxon>
        <taxon>Cymbomonas</taxon>
    </lineage>
</organism>
<evidence type="ECO:0000256" key="1">
    <source>
        <dbReference type="SAM" id="MobiDB-lite"/>
    </source>
</evidence>
<evidence type="ECO:0000259" key="2">
    <source>
        <dbReference type="PROSITE" id="PS50020"/>
    </source>
</evidence>